<feature type="non-terminal residue" evidence="2">
    <location>
        <position position="372"/>
    </location>
</feature>
<dbReference type="EMBL" id="DRBW01000094">
    <property type="protein sequence ID" value="HDM90064.1"/>
    <property type="molecule type" value="Genomic_DNA"/>
</dbReference>
<reference evidence="2" key="1">
    <citation type="journal article" date="2020" name="mSystems">
        <title>Genome- and Community-Level Interaction Insights into Carbon Utilization and Element Cycling Functions of Hydrothermarchaeota in Hydrothermal Sediment.</title>
        <authorList>
            <person name="Zhou Z."/>
            <person name="Liu Y."/>
            <person name="Xu W."/>
            <person name="Pan J."/>
            <person name="Luo Z.H."/>
            <person name="Li M."/>
        </authorList>
    </citation>
    <scope>NUCLEOTIDE SEQUENCE [LARGE SCALE GENOMIC DNA]</scope>
    <source>
        <strain evidence="2">HyVt-237</strain>
    </source>
</reference>
<evidence type="ECO:0000259" key="1">
    <source>
        <dbReference type="Pfam" id="PF01364"/>
    </source>
</evidence>
<feature type="domain" description="Gingipain" evidence="1">
    <location>
        <begin position="141"/>
        <end position="342"/>
    </location>
</feature>
<organism evidence="2">
    <name type="scientific">candidate division WOR-3 bacterium</name>
    <dbReference type="NCBI Taxonomy" id="2052148"/>
    <lineage>
        <taxon>Bacteria</taxon>
        <taxon>Bacteria division WOR-3</taxon>
    </lineage>
</organism>
<gene>
    <name evidence="2" type="ORF">ENG67_02520</name>
</gene>
<dbReference type="Pfam" id="PF01364">
    <property type="entry name" value="Peptidase_C25"/>
    <property type="match status" value="1"/>
</dbReference>
<comment type="caution">
    <text evidence="2">The sequence shown here is derived from an EMBL/GenBank/DDBJ whole genome shotgun (WGS) entry which is preliminary data.</text>
</comment>
<dbReference type="GO" id="GO:0006508">
    <property type="term" value="P:proteolysis"/>
    <property type="evidence" value="ECO:0007669"/>
    <property type="project" value="InterPro"/>
</dbReference>
<proteinExistence type="predicted"/>
<protein>
    <recommendedName>
        <fullName evidence="1">Gingipain domain-containing protein</fullName>
    </recommendedName>
</protein>
<dbReference type="InterPro" id="IPR001769">
    <property type="entry name" value="Gingipain"/>
</dbReference>
<dbReference type="Proteomes" id="UP000885931">
    <property type="component" value="Unassembled WGS sequence"/>
</dbReference>
<dbReference type="GO" id="GO:0008234">
    <property type="term" value="F:cysteine-type peptidase activity"/>
    <property type="evidence" value="ECO:0007669"/>
    <property type="project" value="InterPro"/>
</dbReference>
<evidence type="ECO:0000313" key="2">
    <source>
        <dbReference type="EMBL" id="HDM90064.1"/>
    </source>
</evidence>
<dbReference type="AlphaFoldDB" id="A0A7C0XAS5"/>
<name>A0A7C0XAS5_UNCW3</name>
<sequence length="372" mass="42262">MSKLILVLLVTLGQGRSLPPTRWIDPLGRMPIKREEFEGKKPFPLERRIGAVLVPSKSSNPLVDILVNSSLYEEIQSSLEQFVSDLENEGYSIRIDTVSGGTPADLRFHLNVLLNQGLVGAIFIGNLPVAWYHMDEPGWGMVEEFPIDYYFMDLDGNWIDSNGDGFLDEHTGNTEPEIWVGRLYAGALTMSAEKSALERYFQKNHAYRTGSLSLPDRALSMIDDDWIYWYDTVSLNLIFDTVDVLTNPYVTTAEEFRNRLTEGYTLVHIASHSSPWGHTFKPLNYGGTYFNFETFPLNPRAFFYNLFSCSATRFVENDDIGNSYLYYSDYGLLVVGSTKSGAMYGHYEDFYGPLGDGRTFGEAFRHWMALYA</sequence>
<accession>A0A7C0XAS5</accession>